<evidence type="ECO:0000256" key="9">
    <source>
        <dbReference type="PIRSR" id="PIRSR006431-1"/>
    </source>
</evidence>
<evidence type="ECO:0000313" key="12">
    <source>
        <dbReference type="EMBL" id="OGF60012.1"/>
    </source>
</evidence>
<accession>A0A1F5V996</accession>
<feature type="active site" description="Nucleophile" evidence="9">
    <location>
        <position position="114"/>
    </location>
</feature>
<dbReference type="Gene3D" id="3.40.50.1820">
    <property type="entry name" value="alpha/beta hydrolase"/>
    <property type="match status" value="1"/>
</dbReference>
<comment type="caution">
    <text evidence="12">The sequence shown here is derived from an EMBL/GenBank/DDBJ whole genome shotgun (WGS) entry which is preliminary data.</text>
</comment>
<evidence type="ECO:0000256" key="2">
    <source>
        <dbReference type="ARBA" id="ARBA00004496"/>
    </source>
</evidence>
<dbReference type="GO" id="GO:0006508">
    <property type="term" value="P:proteolysis"/>
    <property type="evidence" value="ECO:0007669"/>
    <property type="project" value="UniProtKB-KW"/>
</dbReference>
<dbReference type="PANTHER" id="PTHR43722">
    <property type="entry name" value="PROLINE IMINOPEPTIDASE"/>
    <property type="match status" value="1"/>
</dbReference>
<protein>
    <recommendedName>
        <fullName evidence="8 10">Proline iminopeptidase</fullName>
        <shortName evidence="8">PIP</shortName>
        <ecNumber evidence="8 10">3.4.11.5</ecNumber>
    </recommendedName>
    <alternativeName>
        <fullName evidence="8">Prolyl aminopeptidase</fullName>
    </alternativeName>
</protein>
<dbReference type="InterPro" id="IPR029058">
    <property type="entry name" value="AB_hydrolase_fold"/>
</dbReference>
<evidence type="ECO:0000256" key="3">
    <source>
        <dbReference type="ARBA" id="ARBA00010088"/>
    </source>
</evidence>
<dbReference type="EC" id="3.4.11.5" evidence="8 10"/>
<dbReference type="EMBL" id="MFGW01000202">
    <property type="protein sequence ID" value="OGF60012.1"/>
    <property type="molecule type" value="Genomic_DNA"/>
</dbReference>
<dbReference type="SUPFAM" id="SSF53474">
    <property type="entry name" value="alpha/beta-Hydrolases"/>
    <property type="match status" value="1"/>
</dbReference>
<evidence type="ECO:0000256" key="8">
    <source>
        <dbReference type="PIRNR" id="PIRNR006431"/>
    </source>
</evidence>
<dbReference type="Pfam" id="PF00561">
    <property type="entry name" value="Abhydrolase_1"/>
    <property type="match status" value="1"/>
</dbReference>
<dbReference type="AlphaFoldDB" id="A0A1F5V996"/>
<keyword evidence="6 8" id="KW-0645">Protease</keyword>
<feature type="domain" description="AB hydrolase-1" evidence="11">
    <location>
        <begin position="39"/>
        <end position="300"/>
    </location>
</feature>
<dbReference type="InterPro" id="IPR002410">
    <property type="entry name" value="Peptidase_S33"/>
</dbReference>
<comment type="catalytic activity">
    <reaction evidence="1 8 10">
        <text>Release of N-terminal proline from a peptide.</text>
        <dbReference type="EC" id="3.4.11.5"/>
    </reaction>
</comment>
<dbReference type="PANTHER" id="PTHR43722:SF1">
    <property type="entry name" value="PROLINE IMINOPEPTIDASE"/>
    <property type="match status" value="1"/>
</dbReference>
<dbReference type="PIRSF" id="PIRSF006431">
    <property type="entry name" value="Pept_S33"/>
    <property type="match status" value="1"/>
</dbReference>
<name>A0A1F5V996_9BACT</name>
<reference evidence="12 13" key="1">
    <citation type="journal article" date="2016" name="Nat. Commun.">
        <title>Thousands of microbial genomes shed light on interconnected biogeochemical processes in an aquifer system.</title>
        <authorList>
            <person name="Anantharaman K."/>
            <person name="Brown C.T."/>
            <person name="Hug L.A."/>
            <person name="Sharon I."/>
            <person name="Castelle C.J."/>
            <person name="Probst A.J."/>
            <person name="Thomas B.C."/>
            <person name="Singh A."/>
            <person name="Wilkins M.J."/>
            <person name="Karaoz U."/>
            <person name="Brodie E.L."/>
            <person name="Williams K.H."/>
            <person name="Hubbard S.S."/>
            <person name="Banfield J.F."/>
        </authorList>
    </citation>
    <scope>NUCLEOTIDE SEQUENCE [LARGE SCALE GENOMIC DNA]</scope>
</reference>
<dbReference type="InterPro" id="IPR000073">
    <property type="entry name" value="AB_hydrolase_1"/>
</dbReference>
<dbReference type="GO" id="GO:0004177">
    <property type="term" value="F:aminopeptidase activity"/>
    <property type="evidence" value="ECO:0007669"/>
    <property type="project" value="UniProtKB-UniRule"/>
</dbReference>
<organism evidence="12 13">
    <name type="scientific">Candidatus Fischerbacteria bacterium RBG_13_37_8</name>
    <dbReference type="NCBI Taxonomy" id="1817863"/>
    <lineage>
        <taxon>Bacteria</taxon>
        <taxon>Candidatus Fischeribacteriota</taxon>
    </lineage>
</organism>
<dbReference type="NCBIfam" id="TIGR01249">
    <property type="entry name" value="pro_imino_pep_1"/>
    <property type="match status" value="1"/>
</dbReference>
<evidence type="ECO:0000256" key="4">
    <source>
        <dbReference type="ARBA" id="ARBA00022438"/>
    </source>
</evidence>
<comment type="subcellular location">
    <subcellularLocation>
        <location evidence="2 8">Cytoplasm</location>
    </subcellularLocation>
</comment>
<dbReference type="STRING" id="1817863.A2Y62_18430"/>
<evidence type="ECO:0000259" key="11">
    <source>
        <dbReference type="Pfam" id="PF00561"/>
    </source>
</evidence>
<proteinExistence type="inferred from homology"/>
<evidence type="ECO:0000256" key="7">
    <source>
        <dbReference type="ARBA" id="ARBA00022801"/>
    </source>
</evidence>
<feature type="active site" evidence="9">
    <location>
        <position position="269"/>
    </location>
</feature>
<evidence type="ECO:0000256" key="6">
    <source>
        <dbReference type="ARBA" id="ARBA00022670"/>
    </source>
</evidence>
<keyword evidence="4 8" id="KW-0031">Aminopeptidase</keyword>
<evidence type="ECO:0000313" key="13">
    <source>
        <dbReference type="Proteomes" id="UP000178943"/>
    </source>
</evidence>
<feature type="active site" description="Proton donor" evidence="9">
    <location>
        <position position="297"/>
    </location>
</feature>
<keyword evidence="5 8" id="KW-0963">Cytoplasm</keyword>
<keyword evidence="7 8" id="KW-0378">Hydrolase</keyword>
<sequence length="316" mass="36044">MAQEQEDFYPKLEPYKTGFLKVSDLHEIYYQCGGNPEGKPVLYLHGGPGAGCMDDDFRYFNPEKFNIILHDQRGSGKSKPWGEIKENTTKNLIEDVEKLRKHLNLDKVIIFGGSWGSTLALAYAEAYPQNVSGIIMRGIFTATREEIEHYYLGGVGRYFPETYQEFLSYIPDPKNKNYAAQIVEKLQSPDKEIRDKYAKAWAMYEGKIAFLNISDEVLSGFFKYWNPWGFSVIENYYMANNCFLQEGQLLANADKLKDIPMIIVNGRYDVICPPITAYTLHKKLPKSKLVIVESAGHSASEPGIKKALIETMHSFE</sequence>
<dbReference type="PRINTS" id="PR00793">
    <property type="entry name" value="PROAMNOPTASE"/>
</dbReference>
<evidence type="ECO:0000256" key="5">
    <source>
        <dbReference type="ARBA" id="ARBA00022490"/>
    </source>
</evidence>
<evidence type="ECO:0000256" key="1">
    <source>
        <dbReference type="ARBA" id="ARBA00001585"/>
    </source>
</evidence>
<dbReference type="Proteomes" id="UP000178943">
    <property type="component" value="Unassembled WGS sequence"/>
</dbReference>
<comment type="similarity">
    <text evidence="3 8 10">Belongs to the peptidase S33 family.</text>
</comment>
<gene>
    <name evidence="12" type="ORF">A2Y62_18430</name>
</gene>
<dbReference type="InterPro" id="IPR005944">
    <property type="entry name" value="Pro_iminopeptidase"/>
</dbReference>
<evidence type="ECO:0000256" key="10">
    <source>
        <dbReference type="RuleBase" id="RU003421"/>
    </source>
</evidence>
<dbReference type="GO" id="GO:0005737">
    <property type="term" value="C:cytoplasm"/>
    <property type="evidence" value="ECO:0007669"/>
    <property type="project" value="UniProtKB-SubCell"/>
</dbReference>